<feature type="domain" description="Disintegrin" evidence="10">
    <location>
        <begin position="848"/>
        <end position="935"/>
    </location>
</feature>
<dbReference type="Pfam" id="PF13688">
    <property type="entry name" value="Reprolysin_5"/>
    <property type="match status" value="1"/>
</dbReference>
<comment type="function">
    <text evidence="6">Probable zinc protease.</text>
</comment>
<reference evidence="11 12" key="1">
    <citation type="journal article" date="2019" name="Sci. Rep.">
        <title>Comparative genomics of chytrid fungi reveal insights into the obligate biotrophic and pathogenic lifestyle of Synchytrium endobioticum.</title>
        <authorList>
            <person name="van de Vossenberg B.T.L.H."/>
            <person name="Warris S."/>
            <person name="Nguyen H.D.T."/>
            <person name="van Gent-Pelzer M.P.E."/>
            <person name="Joly D.L."/>
            <person name="van de Geest H.C."/>
            <person name="Bonants P.J.M."/>
            <person name="Smith D.S."/>
            <person name="Levesque C.A."/>
            <person name="van der Lee T.A.J."/>
        </authorList>
    </citation>
    <scope>NUCLEOTIDE SEQUENCE [LARGE SCALE GENOMIC DNA]</scope>
    <source>
        <strain evidence="11 12">JEL517</strain>
    </source>
</reference>
<dbReference type="Pfam" id="PF00200">
    <property type="entry name" value="Disintegrin"/>
    <property type="match status" value="1"/>
</dbReference>
<evidence type="ECO:0000256" key="2">
    <source>
        <dbReference type="ARBA" id="ARBA00010077"/>
    </source>
</evidence>
<sequence length="1179" mass="128309">MEAIDVVDTLKEAQSQYKTTQVSRPISYEHDAGNLTAFDNNALDDTILFGASSTDIEREKYLTSNARDALQSLLNEIFTLPTVKKNDATLVELPRPTTQLPRAKPVPREKIMTRWEKFAKAKGIKKVKKSTKVFDEAMGEWIPKFGYKHGTDKLDDWLVEVPETSDPMEDQYEKARTEKKDRVDKNNRRAKRNSEERSAEASGQDPRKIKKAQLETALKQTKTSTASLGKFDATLHNEDKVKLKSGIKRKYEPTSGDAEAERKKILAVAEKVIKAREEPVLNAKKAVSQVAQSRSRPTLEGDHKKSFKGKKTRGGRDSFKKGKSLSDLFKNLVYFATQQKRPTTSSIEVVSRTLGSMNGIWRPVLLLLLATSALLVQAADLTLLHRIRQYDFLSNIDATSGNSGTALQRTFKMVLQPNEMLIHSAGLVTIYSDNEPPQQISLAEFAGGRAFHGKVIEEDDMGILQEVGWARIIFHDDDLWMGRLDPDFEGVFTTSEGMFHIKHVDHYKMAKRPEDAPVIPMLDRPKSQQHSRLIIYADSQEGHVAATCPNTPFSPFTQGAQKGCGVEEDIYTSSGLDKRSAQSPEHSCGFDASIHKHEDFEVITKPSRLAERAASGCPSSRQMLGVGAAADCTYVAQYGGPSGALTQILADFNAASKVYENTFNISLAVVEVAIHTTCTPNNSSLLWNQACSDAYTINNRLSDFSHWRGQKSADQAGLWHLLTNCPSGPSVGIAWLSTVCETTFTSQATGGSTQYVSGAGVSSIVTTEWKVTLVPFMIAYQVNVRAQVAAHVVNVLDVIVKDNTVIMHPTDNSVLDAFSPCSQSTICGQYAKLGTCLRSPGSFSTVTAGVCGNGIKEGNEDCDCGANCATDSCCDGTTCKFKNSAKCDDLNDACCKGCQLLSNGTVCRASISVCDYAEQCDGISSSCPTDLHVSDGTSCDSTKGLTCASGICTSRDAQCKSNSTYFTTTGACPGYDSDCSLWCAAGSSGCLKGAGYFLDGTPCGYGGMCKSGSCSSSNVFYQVINWFSSNPTIAIPAAVLAGLVVFGVVIGVCTCCIRRWRRKGPAAMVPAGLMSQDSYAAPTYQYQAPAHYVDASRYNGSAYSTRDDFLVDSTYRSMSRAPLRSPPVQVQSPMSSSPSRSPISQPATPSSARPMMPQAAQTTPMRVQYYPPQSRYYES</sequence>
<dbReference type="Gene3D" id="3.40.390.10">
    <property type="entry name" value="Collagenase (Catalytic Domain)"/>
    <property type="match status" value="1"/>
</dbReference>
<keyword evidence="9" id="KW-1133">Transmembrane helix</keyword>
<feature type="region of interest" description="Disordered" evidence="8">
    <location>
        <begin position="165"/>
        <end position="210"/>
    </location>
</feature>
<dbReference type="GeneID" id="42001433"/>
<dbReference type="SUPFAM" id="SSF57552">
    <property type="entry name" value="Blood coagulation inhibitor (disintegrin)"/>
    <property type="match status" value="1"/>
</dbReference>
<dbReference type="FunFam" id="4.10.70.10:FF:000003">
    <property type="entry name" value="Disintegrin and metalloproteinase domain-containing protein 17"/>
    <property type="match status" value="1"/>
</dbReference>
<dbReference type="PROSITE" id="PS50214">
    <property type="entry name" value="DISINTEGRIN_2"/>
    <property type="match status" value="1"/>
</dbReference>
<dbReference type="GO" id="GO:0008237">
    <property type="term" value="F:metallopeptidase activity"/>
    <property type="evidence" value="ECO:0007669"/>
    <property type="project" value="InterPro"/>
</dbReference>
<dbReference type="PANTHER" id="PTHR11905">
    <property type="entry name" value="ADAM A DISINTEGRIN AND METALLOPROTEASE DOMAIN"/>
    <property type="match status" value="1"/>
</dbReference>
<dbReference type="OrthoDB" id="5951731at2759"/>
<evidence type="ECO:0000256" key="1">
    <source>
        <dbReference type="ARBA" id="ARBA00004123"/>
    </source>
</evidence>
<keyword evidence="4" id="KW-1015">Disulfide bond</keyword>
<feature type="transmembrane region" description="Helical" evidence="9">
    <location>
        <begin position="1033"/>
        <end position="1057"/>
    </location>
</feature>
<dbReference type="RefSeq" id="XP_031027906.1">
    <property type="nucleotide sequence ID" value="XM_031166136.1"/>
</dbReference>
<dbReference type="Proteomes" id="UP000319731">
    <property type="component" value="Unassembled WGS sequence"/>
</dbReference>
<proteinExistence type="inferred from homology"/>
<keyword evidence="12" id="KW-1185">Reference proteome</keyword>
<dbReference type="Gene3D" id="4.10.70.10">
    <property type="entry name" value="Disintegrin domain"/>
    <property type="match status" value="1"/>
</dbReference>
<keyword evidence="9" id="KW-0472">Membrane</keyword>
<keyword evidence="9" id="KW-0812">Transmembrane</keyword>
<dbReference type="Pfam" id="PF04939">
    <property type="entry name" value="RRS1"/>
    <property type="match status" value="1"/>
</dbReference>
<dbReference type="SMART" id="SM00050">
    <property type="entry name" value="DISIN"/>
    <property type="match status" value="1"/>
</dbReference>
<dbReference type="AlphaFoldDB" id="A0A507CFB5"/>
<comment type="similarity">
    <text evidence="2">Belongs to the RRS1 family.</text>
</comment>
<evidence type="ECO:0000256" key="6">
    <source>
        <dbReference type="ARBA" id="ARBA00056552"/>
    </source>
</evidence>
<feature type="compositionally biased region" description="Basic and acidic residues" evidence="8">
    <location>
        <begin position="171"/>
        <end position="199"/>
    </location>
</feature>
<accession>A0A507CFB5</accession>
<dbReference type="InterPro" id="IPR007023">
    <property type="entry name" value="Ribosom_reg"/>
</dbReference>
<dbReference type="STRING" id="1806994.A0A507CFB5"/>
<gene>
    <name evidence="11" type="ORF">SmJEL517_g00206</name>
</gene>
<feature type="region of interest" description="Disordered" evidence="8">
    <location>
        <begin position="1120"/>
        <end position="1179"/>
    </location>
</feature>
<evidence type="ECO:0000256" key="5">
    <source>
        <dbReference type="ARBA" id="ARBA00023242"/>
    </source>
</evidence>
<organism evidence="11 12">
    <name type="scientific">Synchytrium microbalum</name>
    <dbReference type="NCBI Taxonomy" id="1806994"/>
    <lineage>
        <taxon>Eukaryota</taxon>
        <taxon>Fungi</taxon>
        <taxon>Fungi incertae sedis</taxon>
        <taxon>Chytridiomycota</taxon>
        <taxon>Chytridiomycota incertae sedis</taxon>
        <taxon>Chytridiomycetes</taxon>
        <taxon>Synchytriales</taxon>
        <taxon>Synchytriaceae</taxon>
        <taxon>Synchytrium</taxon>
    </lineage>
</organism>
<feature type="compositionally biased region" description="Low complexity" evidence="8">
    <location>
        <begin position="1126"/>
        <end position="1146"/>
    </location>
</feature>
<comment type="caution">
    <text evidence="11">The sequence shown here is derived from an EMBL/GenBank/DDBJ whole genome shotgun (WGS) entry which is preliminary data.</text>
</comment>
<evidence type="ECO:0000256" key="8">
    <source>
        <dbReference type="SAM" id="MobiDB-lite"/>
    </source>
</evidence>
<evidence type="ECO:0000256" key="4">
    <source>
        <dbReference type="ARBA" id="ARBA00023157"/>
    </source>
</evidence>
<evidence type="ECO:0000313" key="11">
    <source>
        <dbReference type="EMBL" id="TPX38191.1"/>
    </source>
</evidence>
<keyword evidence="3" id="KW-0690">Ribosome biogenesis</keyword>
<dbReference type="EMBL" id="QEAO01000001">
    <property type="protein sequence ID" value="TPX38191.1"/>
    <property type="molecule type" value="Genomic_DNA"/>
</dbReference>
<dbReference type="InterPro" id="IPR001762">
    <property type="entry name" value="Disintegrin_dom"/>
</dbReference>
<comment type="subcellular location">
    <subcellularLocation>
        <location evidence="1">Nucleus</location>
    </subcellularLocation>
</comment>
<evidence type="ECO:0000256" key="9">
    <source>
        <dbReference type="SAM" id="Phobius"/>
    </source>
</evidence>
<evidence type="ECO:0000259" key="10">
    <source>
        <dbReference type="PROSITE" id="PS50214"/>
    </source>
</evidence>
<feature type="region of interest" description="Disordered" evidence="8">
    <location>
        <begin position="287"/>
        <end position="319"/>
    </location>
</feature>
<dbReference type="GO" id="GO:0005634">
    <property type="term" value="C:nucleus"/>
    <property type="evidence" value="ECO:0007669"/>
    <property type="project" value="UniProtKB-SubCell"/>
</dbReference>
<dbReference type="PANTHER" id="PTHR11905:SF159">
    <property type="entry name" value="ADAM METALLOPROTEASE"/>
    <property type="match status" value="1"/>
</dbReference>
<dbReference type="InterPro" id="IPR036436">
    <property type="entry name" value="Disintegrin_dom_sf"/>
</dbReference>
<dbReference type="InterPro" id="IPR024079">
    <property type="entry name" value="MetalloPept_cat_dom_sf"/>
</dbReference>
<evidence type="ECO:0000256" key="3">
    <source>
        <dbReference type="ARBA" id="ARBA00022517"/>
    </source>
</evidence>
<name>A0A507CFB5_9FUNG</name>
<dbReference type="SUPFAM" id="SSF55486">
    <property type="entry name" value="Metalloproteases ('zincins'), catalytic domain"/>
    <property type="match status" value="1"/>
</dbReference>
<evidence type="ECO:0000313" key="12">
    <source>
        <dbReference type="Proteomes" id="UP000319731"/>
    </source>
</evidence>
<dbReference type="GO" id="GO:0042254">
    <property type="term" value="P:ribosome biogenesis"/>
    <property type="evidence" value="ECO:0007669"/>
    <property type="project" value="UniProtKB-KW"/>
</dbReference>
<protein>
    <recommendedName>
        <fullName evidence="7">Disintegrin and metalloproteinase domain-containing protein B</fullName>
    </recommendedName>
</protein>
<evidence type="ECO:0000256" key="7">
    <source>
        <dbReference type="ARBA" id="ARBA00074021"/>
    </source>
</evidence>
<keyword evidence="5" id="KW-0539">Nucleus</keyword>